<evidence type="ECO:0000313" key="5">
    <source>
        <dbReference type="Proteomes" id="UP001497602"/>
    </source>
</evidence>
<evidence type="ECO:0000313" key="4">
    <source>
        <dbReference type="EMBL" id="CAL2105419.1"/>
    </source>
</evidence>
<keyword evidence="5" id="KW-1185">Reference proteome</keyword>
<gene>
    <name evidence="4" type="ORF">T190115A13A_150050</name>
</gene>
<organism evidence="4 5">
    <name type="scientific">Tenacibaculum vairaonense</name>
    <dbReference type="NCBI Taxonomy" id="3137860"/>
    <lineage>
        <taxon>Bacteria</taxon>
        <taxon>Pseudomonadati</taxon>
        <taxon>Bacteroidota</taxon>
        <taxon>Flavobacteriia</taxon>
        <taxon>Flavobacteriales</taxon>
        <taxon>Flavobacteriaceae</taxon>
        <taxon>Tenacibaculum</taxon>
    </lineage>
</organism>
<dbReference type="RefSeq" id="WP_348702264.1">
    <property type="nucleotide sequence ID" value="NZ_CAXIYA010000002.1"/>
</dbReference>
<comment type="similarity">
    <text evidence="1">Belongs to the 4-hydroxybenzoyl-CoA thioesterase family.</text>
</comment>
<protein>
    <submittedName>
        <fullName evidence="4">Acyl-CoA thioester hydrolase</fullName>
        <ecNumber evidence="4">3.1.2.-</ecNumber>
    </submittedName>
</protein>
<dbReference type="EC" id="3.1.2.-" evidence="4"/>
<dbReference type="Gene3D" id="3.10.129.10">
    <property type="entry name" value="Hotdog Thioesterase"/>
    <property type="match status" value="1"/>
</dbReference>
<dbReference type="InterPro" id="IPR050563">
    <property type="entry name" value="4-hydroxybenzoyl-CoA_TE"/>
</dbReference>
<feature type="domain" description="Acyl-ACP thioesterase N-terminal hotdog" evidence="3">
    <location>
        <begin position="3"/>
        <end position="124"/>
    </location>
</feature>
<name>A0ABP1FAQ0_9FLAO</name>
<dbReference type="Pfam" id="PF01643">
    <property type="entry name" value="Acyl-ACP_TE"/>
    <property type="match status" value="1"/>
</dbReference>
<dbReference type="GO" id="GO:0016787">
    <property type="term" value="F:hydrolase activity"/>
    <property type="evidence" value="ECO:0007669"/>
    <property type="project" value="UniProtKB-KW"/>
</dbReference>
<dbReference type="SUPFAM" id="SSF54637">
    <property type="entry name" value="Thioesterase/thiol ester dehydrase-isomerase"/>
    <property type="match status" value="1"/>
</dbReference>
<dbReference type="PANTHER" id="PTHR31793">
    <property type="entry name" value="4-HYDROXYBENZOYL-COA THIOESTERASE FAMILY MEMBER"/>
    <property type="match status" value="1"/>
</dbReference>
<evidence type="ECO:0000259" key="3">
    <source>
        <dbReference type="Pfam" id="PF01643"/>
    </source>
</evidence>
<dbReference type="PANTHER" id="PTHR31793:SF27">
    <property type="entry name" value="NOVEL THIOESTERASE SUPERFAMILY DOMAIN AND SAPOSIN A-TYPE DOMAIN CONTAINING PROTEIN (0610012H03RIK)"/>
    <property type="match status" value="1"/>
</dbReference>
<keyword evidence="2 4" id="KW-0378">Hydrolase</keyword>
<dbReference type="InterPro" id="IPR029069">
    <property type="entry name" value="HotDog_dom_sf"/>
</dbReference>
<dbReference type="CDD" id="cd00586">
    <property type="entry name" value="4HBT"/>
    <property type="match status" value="1"/>
</dbReference>
<reference evidence="4 5" key="1">
    <citation type="submission" date="2024-05" db="EMBL/GenBank/DDBJ databases">
        <authorList>
            <person name="Duchaud E."/>
        </authorList>
    </citation>
    <scope>NUCLEOTIDE SEQUENCE [LARGE SCALE GENOMIC DNA]</scope>
    <source>
        <strain evidence="4">Ena-SAMPLE-TAB-13-05-2024-13:56:06:370-140305</strain>
    </source>
</reference>
<evidence type="ECO:0000256" key="2">
    <source>
        <dbReference type="ARBA" id="ARBA00022801"/>
    </source>
</evidence>
<dbReference type="Proteomes" id="UP001497602">
    <property type="component" value="Unassembled WGS sequence"/>
</dbReference>
<evidence type="ECO:0000256" key="1">
    <source>
        <dbReference type="ARBA" id="ARBA00005953"/>
    </source>
</evidence>
<sequence length="130" mass="15379">MNFFEKKHVVIADEIDEYNHVNNVVYVQWINDIANEHWRLLIKDIPKPDYVWFIVKHEIDYKRQAKLGDEVVIKTWVGKTEGVKSIRHVEIIKENHVLVESQTTFCLLDAKSLRPKRITDAIRTLLVNSK</sequence>
<dbReference type="EMBL" id="CAXJRC010000006">
    <property type="protein sequence ID" value="CAL2105419.1"/>
    <property type="molecule type" value="Genomic_DNA"/>
</dbReference>
<accession>A0ABP1FAQ0</accession>
<comment type="caution">
    <text evidence="4">The sequence shown here is derived from an EMBL/GenBank/DDBJ whole genome shotgun (WGS) entry which is preliminary data.</text>
</comment>
<dbReference type="InterPro" id="IPR002864">
    <property type="entry name" value="Acyl-ACP_thioesterase_NHD"/>
</dbReference>
<proteinExistence type="inferred from homology"/>